<evidence type="ECO:0000313" key="4">
    <source>
        <dbReference type="EMBL" id="EDK89650.1"/>
    </source>
</evidence>
<dbReference type="InterPro" id="IPR006119">
    <property type="entry name" value="Resolv_N"/>
</dbReference>
<dbReference type="HOGENOM" id="CLU_010686_18_11_0"/>
<dbReference type="CDD" id="cd00338">
    <property type="entry name" value="Ser_Recombinase"/>
    <property type="match status" value="1"/>
</dbReference>
<name>A5TXM5_FUSNP</name>
<dbReference type="InterPro" id="IPR038109">
    <property type="entry name" value="DNA_bind_recomb_sf"/>
</dbReference>
<dbReference type="Gene3D" id="3.90.1750.20">
    <property type="entry name" value="Putative Large Serine Recombinase, Chain B, Domain 2"/>
    <property type="match status" value="1"/>
</dbReference>
<organism evidence="4">
    <name type="scientific">Fusobacterium polymorphum ATCC 10953</name>
    <dbReference type="NCBI Taxonomy" id="393480"/>
    <lineage>
        <taxon>Bacteria</taxon>
        <taxon>Fusobacteriati</taxon>
        <taxon>Fusobacteriota</taxon>
        <taxon>Fusobacteriia</taxon>
        <taxon>Fusobacteriales</taxon>
        <taxon>Fusobacteriaceae</taxon>
        <taxon>Fusobacterium</taxon>
    </lineage>
</organism>
<dbReference type="PANTHER" id="PTHR30461:SF23">
    <property type="entry name" value="DNA RECOMBINASE-RELATED"/>
    <property type="match status" value="1"/>
</dbReference>
<dbReference type="Gene3D" id="3.40.50.1390">
    <property type="entry name" value="Resolvase, N-terminal catalytic domain"/>
    <property type="match status" value="1"/>
</dbReference>
<dbReference type="EMBL" id="CM000440">
    <property type="protein sequence ID" value="EDK89650.1"/>
    <property type="molecule type" value="Genomic_DNA"/>
</dbReference>
<reference evidence="4" key="1">
    <citation type="submission" date="2006-07" db="EMBL/GenBank/DDBJ databases">
        <authorList>
            <person name="Qin X."/>
            <person name="Weinstock G.M."/>
        </authorList>
    </citation>
    <scope>NUCLEOTIDE SEQUENCE [LARGE SCALE GENOMIC DNA]</scope>
    <source>
        <strain evidence="4">ATCC 10953</strain>
    </source>
</reference>
<gene>
    <name evidence="4" type="ORF">FNP_1879</name>
</gene>
<accession>A5TXM5</accession>
<proteinExistence type="predicted"/>
<dbReference type="InterPro" id="IPR011109">
    <property type="entry name" value="DNA_bind_recombinase_dom"/>
</dbReference>
<dbReference type="AlphaFoldDB" id="A5TXM5"/>
<evidence type="ECO:0000259" key="2">
    <source>
        <dbReference type="PROSITE" id="PS51736"/>
    </source>
</evidence>
<dbReference type="Proteomes" id="UP000001921">
    <property type="component" value="Chromosome"/>
</dbReference>
<dbReference type="InterPro" id="IPR050639">
    <property type="entry name" value="SSR_resolvase"/>
</dbReference>
<dbReference type="Pfam" id="PF00239">
    <property type="entry name" value="Resolvase"/>
    <property type="match status" value="1"/>
</dbReference>
<reference evidence="4" key="2">
    <citation type="submission" date="2007-05" db="EMBL/GenBank/DDBJ databases">
        <title>Genome sequence of Fusobacterium nucleatum subspecies polymorphum - a genetically tractable Fusobacterium.</title>
        <authorList>
            <person name="Karpathy S.E."/>
            <person name="Xiang Q."/>
            <person name="Gioia J."/>
            <person name="Jiang H."/>
            <person name="Liu Y."/>
            <person name="Petrosino J.F."/>
            <person name="Yerrapragada S."/>
            <person name="Fox G.E."/>
            <person name="Kinder Haake S."/>
            <person name="Weinstock G.M."/>
            <person name="Highlander S.K."/>
        </authorList>
    </citation>
    <scope>NUCLEOTIDE SEQUENCE [LARGE SCALE GENOMIC DNA]</scope>
    <source>
        <strain evidence="4">ATCC 10953</strain>
    </source>
</reference>
<keyword evidence="1" id="KW-0175">Coiled coil</keyword>
<dbReference type="PROSITE" id="PS51737">
    <property type="entry name" value="RECOMBINASE_DNA_BIND"/>
    <property type="match status" value="1"/>
</dbReference>
<evidence type="ECO:0000256" key="1">
    <source>
        <dbReference type="SAM" id="Coils"/>
    </source>
</evidence>
<dbReference type="SMART" id="SM00857">
    <property type="entry name" value="Resolvase"/>
    <property type="match status" value="1"/>
</dbReference>
<feature type="domain" description="Recombinase" evidence="3">
    <location>
        <begin position="157"/>
        <end position="273"/>
    </location>
</feature>
<evidence type="ECO:0000259" key="3">
    <source>
        <dbReference type="PROSITE" id="PS51737"/>
    </source>
</evidence>
<dbReference type="Pfam" id="PF13408">
    <property type="entry name" value="Zn_ribbon_recom"/>
    <property type="match status" value="1"/>
</dbReference>
<dbReference type="SUPFAM" id="SSF53041">
    <property type="entry name" value="Resolvase-like"/>
    <property type="match status" value="1"/>
</dbReference>
<dbReference type="GO" id="GO:0003677">
    <property type="term" value="F:DNA binding"/>
    <property type="evidence" value="ECO:0007669"/>
    <property type="project" value="InterPro"/>
</dbReference>
<protein>
    <submittedName>
        <fullName evidence="4">Possible recombinase</fullName>
    </submittedName>
</protein>
<dbReference type="InterPro" id="IPR036162">
    <property type="entry name" value="Resolvase-like_N_sf"/>
</dbReference>
<dbReference type="eggNOG" id="COG1961">
    <property type="taxonomic scope" value="Bacteria"/>
</dbReference>
<dbReference type="PROSITE" id="PS51736">
    <property type="entry name" value="RECOMBINASES_3"/>
    <property type="match status" value="1"/>
</dbReference>
<sequence length="510" mass="59809">MRRAVAYCRFSSSNQREESIDAQIRAIKEYCNKNNFKLIRIYKDEAISGTSTKDREMFLEMILDCKKNLFDCVIVHKYDRFARNRYDHALYEKILNDNNVKLISVLEQLVDDSPESIILKSVLTGMNEYYSKNLSREVKKGKKENALKAIHNGGIPPLGYDLDKNKKYIINKKEAEAVKLIFELALDGVGYVSIADILNKKGYKNKRGKEFRKISIRDTLLNIKYIGTYYYGLKDGHGKLQKEPIIIENSHEPIIDKDIFYKVQAKMKKNLKGPRNRNGQFYFLTGYCICGECGGPFSGGYRTVNRNGSISYGYYCQKKKRKETKCNNKAIRKELIESFIFDIIKKEVFSDDKIEKIIKDIISFSKNKNIKKEEEIKEYTKEIEKLQKMLLRLLEKNLEGHVVDEIFNVKNTELNERIQVLREKIYSIKNITEINENELREYLKKFKESANEHGKRKVVEAFVQEIRVYRDKIKIALRKFPKDLDMVKIGGDDESRTRVRNHNDHKLLQV</sequence>
<dbReference type="GO" id="GO:0000150">
    <property type="term" value="F:DNA strand exchange activity"/>
    <property type="evidence" value="ECO:0007669"/>
    <property type="project" value="InterPro"/>
</dbReference>
<dbReference type="InterPro" id="IPR025827">
    <property type="entry name" value="Zn_ribbon_recom_dom"/>
</dbReference>
<feature type="domain" description="Resolvase/invertase-type recombinase catalytic" evidence="2">
    <location>
        <begin position="3"/>
        <end position="149"/>
    </location>
</feature>
<feature type="coiled-coil region" evidence="1">
    <location>
        <begin position="362"/>
        <end position="396"/>
    </location>
</feature>
<dbReference type="Pfam" id="PF07508">
    <property type="entry name" value="Recombinase"/>
    <property type="match status" value="1"/>
</dbReference>
<dbReference type="PANTHER" id="PTHR30461">
    <property type="entry name" value="DNA-INVERTASE FROM LAMBDOID PROPHAGE"/>
    <property type="match status" value="1"/>
</dbReference>